<dbReference type="EMBL" id="CP109535">
    <property type="protein sequence ID" value="WTY97304.1"/>
    <property type="molecule type" value="Genomic_DNA"/>
</dbReference>
<feature type="chain" id="PRO_5043715738" description="Peptidase inhibitor family I36" evidence="1">
    <location>
        <begin position="21"/>
        <end position="124"/>
    </location>
</feature>
<sequence>MRKIVRAAAALTFAAGAVLATGATSQAAESGAQATVHGCKSGYVCIYPGAGWNGDKPAQTYYTYGSHNLVNQFGTHRVFNNQTGGASVALCKGYDGVNCGTKGYPGQYTDANLTPINSIKLAKS</sequence>
<dbReference type="AlphaFoldDB" id="A0AAU3GXL2"/>
<keyword evidence="1" id="KW-0732">Signal</keyword>
<name>A0AAU3GXL2_9ACTN</name>
<gene>
    <name evidence="2" type="ORF">OG626_21590</name>
</gene>
<evidence type="ECO:0008006" key="3">
    <source>
        <dbReference type="Google" id="ProtNLM"/>
    </source>
</evidence>
<evidence type="ECO:0000313" key="2">
    <source>
        <dbReference type="EMBL" id="WTY97304.1"/>
    </source>
</evidence>
<accession>A0AAU3GXL2</accession>
<reference evidence="2" key="1">
    <citation type="submission" date="2022-10" db="EMBL/GenBank/DDBJ databases">
        <title>The complete genomes of actinobacterial strains from the NBC collection.</title>
        <authorList>
            <person name="Joergensen T.S."/>
            <person name="Alvarez Arevalo M."/>
            <person name="Sterndorff E.B."/>
            <person name="Faurdal D."/>
            <person name="Vuksanovic O."/>
            <person name="Mourched A.-S."/>
            <person name="Charusanti P."/>
            <person name="Shaw S."/>
            <person name="Blin K."/>
            <person name="Weber T."/>
        </authorList>
    </citation>
    <scope>NUCLEOTIDE SEQUENCE</scope>
    <source>
        <strain evidence="2">NBC_01401</strain>
    </source>
</reference>
<organism evidence="2">
    <name type="scientific">Streptomyces sp. NBC_01401</name>
    <dbReference type="NCBI Taxonomy" id="2903854"/>
    <lineage>
        <taxon>Bacteria</taxon>
        <taxon>Bacillati</taxon>
        <taxon>Actinomycetota</taxon>
        <taxon>Actinomycetes</taxon>
        <taxon>Kitasatosporales</taxon>
        <taxon>Streptomycetaceae</taxon>
        <taxon>Streptomyces</taxon>
    </lineage>
</organism>
<feature type="signal peptide" evidence="1">
    <location>
        <begin position="1"/>
        <end position="20"/>
    </location>
</feature>
<protein>
    <recommendedName>
        <fullName evidence="3">Peptidase inhibitor family I36</fullName>
    </recommendedName>
</protein>
<proteinExistence type="predicted"/>
<evidence type="ECO:0000256" key="1">
    <source>
        <dbReference type="SAM" id="SignalP"/>
    </source>
</evidence>